<proteinExistence type="predicted"/>
<keyword evidence="2" id="KW-1185">Reference proteome</keyword>
<comment type="caution">
    <text evidence="1">The sequence shown here is derived from an EMBL/GenBank/DDBJ whole genome shotgun (WGS) entry which is preliminary data.</text>
</comment>
<dbReference type="Proteomes" id="UP001500368">
    <property type="component" value="Unassembled WGS sequence"/>
</dbReference>
<gene>
    <name evidence="1" type="ORF">GCM10025790_20250</name>
</gene>
<accession>A0ABP9FZJ5</accession>
<protein>
    <submittedName>
        <fullName evidence="1">Uncharacterized protein</fullName>
    </submittedName>
</protein>
<dbReference type="EMBL" id="BAABLW010000007">
    <property type="protein sequence ID" value="GAA4923142.1"/>
    <property type="molecule type" value="Genomic_DNA"/>
</dbReference>
<name>A0ABP9FZJ5_9MICC</name>
<sequence length="307" mass="34041">MTAAVGLQRPERVFCRETALVLYGVPLIAVPRAVHIRAMGTSEVGTRPLCGNLQTQAIQRRMPLRALAPPVPRGDAAEEVRQSYWRAVRGNTHTVEVPGITYDNGAPARVKVEPLAMALIDTVPRMGKQEAVVALDAVFATGADSRGWLTVERVSAGQVTADELMSAQQWLWSQRARSAWTWAAEFANPLSESPGESRSRVLIDELGFATPELQNVVRLADGSVARLDFEWPADGVVGEFDGRIKFTEAARLSGARVGEVYWNQVRREEAPRDTGRRVARWGWDDLADPRRLEVKLLREGVSRKRPR</sequence>
<evidence type="ECO:0000313" key="2">
    <source>
        <dbReference type="Proteomes" id="UP001500368"/>
    </source>
</evidence>
<organism evidence="1 2">
    <name type="scientific">Nesterenkonia rhizosphaerae</name>
    <dbReference type="NCBI Taxonomy" id="1348272"/>
    <lineage>
        <taxon>Bacteria</taxon>
        <taxon>Bacillati</taxon>
        <taxon>Actinomycetota</taxon>
        <taxon>Actinomycetes</taxon>
        <taxon>Micrococcales</taxon>
        <taxon>Micrococcaceae</taxon>
        <taxon>Nesterenkonia</taxon>
    </lineage>
</organism>
<dbReference type="RefSeq" id="WP_345477888.1">
    <property type="nucleotide sequence ID" value="NZ_BAABLW010000007.1"/>
</dbReference>
<reference evidence="2" key="1">
    <citation type="journal article" date="2019" name="Int. J. Syst. Evol. Microbiol.">
        <title>The Global Catalogue of Microorganisms (GCM) 10K type strain sequencing project: providing services to taxonomists for standard genome sequencing and annotation.</title>
        <authorList>
            <consortium name="The Broad Institute Genomics Platform"/>
            <consortium name="The Broad Institute Genome Sequencing Center for Infectious Disease"/>
            <person name="Wu L."/>
            <person name="Ma J."/>
        </authorList>
    </citation>
    <scope>NUCLEOTIDE SEQUENCE [LARGE SCALE GENOMIC DNA]</scope>
    <source>
        <strain evidence="2">JCM 19129</strain>
    </source>
</reference>
<evidence type="ECO:0000313" key="1">
    <source>
        <dbReference type="EMBL" id="GAA4923142.1"/>
    </source>
</evidence>